<dbReference type="PANTHER" id="PTHR42954:SF2">
    <property type="entry name" value="FE(2+) TRANSPORT PROTEIN A"/>
    <property type="match status" value="1"/>
</dbReference>
<dbReference type="SMART" id="SM00899">
    <property type="entry name" value="FeoA"/>
    <property type="match status" value="1"/>
</dbReference>
<keyword evidence="4" id="KW-1185">Reference proteome</keyword>
<sequence length="81" mass="8966">MNNLNTIAVGQLRRIHHVHAPTSLSEIALHLQQLGFLPGEQVIVQRRAKPGNDPIVVRVGTSTFAIRKFEAACIKVETQDD</sequence>
<dbReference type="InterPro" id="IPR038157">
    <property type="entry name" value="FeoA_core_dom"/>
</dbReference>
<accession>A0A2R4XJ06</accession>
<dbReference type="RefSeq" id="WP_108621153.1">
    <property type="nucleotide sequence ID" value="NZ_CP028901.1"/>
</dbReference>
<dbReference type="EMBL" id="CP028901">
    <property type="protein sequence ID" value="AWB33724.1"/>
    <property type="molecule type" value="Genomic_DNA"/>
</dbReference>
<evidence type="ECO:0000313" key="3">
    <source>
        <dbReference type="EMBL" id="AWB33724.1"/>
    </source>
</evidence>
<proteinExistence type="predicted"/>
<organism evidence="3 4">
    <name type="scientific">Orrella marina</name>
    <dbReference type="NCBI Taxonomy" id="2163011"/>
    <lineage>
        <taxon>Bacteria</taxon>
        <taxon>Pseudomonadati</taxon>
        <taxon>Pseudomonadota</taxon>
        <taxon>Betaproteobacteria</taxon>
        <taxon>Burkholderiales</taxon>
        <taxon>Alcaligenaceae</taxon>
        <taxon>Orrella</taxon>
    </lineage>
</organism>
<dbReference type="Gene3D" id="2.30.30.90">
    <property type="match status" value="1"/>
</dbReference>
<dbReference type="SUPFAM" id="SSF50037">
    <property type="entry name" value="C-terminal domain of transcriptional repressors"/>
    <property type="match status" value="1"/>
</dbReference>
<gene>
    <name evidence="3" type="ORF">DBV39_08430</name>
</gene>
<dbReference type="GO" id="GO:0046914">
    <property type="term" value="F:transition metal ion binding"/>
    <property type="evidence" value="ECO:0007669"/>
    <property type="project" value="InterPro"/>
</dbReference>
<name>A0A2R4XJ06_9BURK</name>
<dbReference type="KEGG" id="boz:DBV39_08430"/>
<dbReference type="AlphaFoldDB" id="A0A2R4XJ06"/>
<dbReference type="OrthoDB" id="559009at2"/>
<evidence type="ECO:0000256" key="1">
    <source>
        <dbReference type="ARBA" id="ARBA00023004"/>
    </source>
</evidence>
<evidence type="ECO:0000259" key="2">
    <source>
        <dbReference type="SMART" id="SM00899"/>
    </source>
</evidence>
<dbReference type="InterPro" id="IPR007167">
    <property type="entry name" value="Fe-transptr_FeoA-like"/>
</dbReference>
<dbReference type="InterPro" id="IPR008988">
    <property type="entry name" value="Transcriptional_repressor_C"/>
</dbReference>
<reference evidence="3 4" key="1">
    <citation type="submission" date="2018-04" db="EMBL/GenBank/DDBJ databases">
        <title>Bordetella sp. HZ20 isolated from seawater.</title>
        <authorList>
            <person name="Sun C."/>
        </authorList>
    </citation>
    <scope>NUCLEOTIDE SEQUENCE [LARGE SCALE GENOMIC DNA]</scope>
    <source>
        <strain evidence="3 4">HZ20</strain>
    </source>
</reference>
<protein>
    <submittedName>
        <fullName evidence="3">Ferrous iron transport protein A</fullName>
    </submittedName>
</protein>
<dbReference type="PANTHER" id="PTHR42954">
    <property type="entry name" value="FE(2+) TRANSPORT PROTEIN A"/>
    <property type="match status" value="1"/>
</dbReference>
<dbReference type="Proteomes" id="UP000244571">
    <property type="component" value="Chromosome"/>
</dbReference>
<dbReference type="InterPro" id="IPR052713">
    <property type="entry name" value="FeoA"/>
</dbReference>
<evidence type="ECO:0000313" key="4">
    <source>
        <dbReference type="Proteomes" id="UP000244571"/>
    </source>
</evidence>
<keyword evidence="1" id="KW-0408">Iron</keyword>
<dbReference type="Pfam" id="PF04023">
    <property type="entry name" value="FeoA"/>
    <property type="match status" value="1"/>
</dbReference>
<feature type="domain" description="Ferrous iron transporter FeoA-like" evidence="2">
    <location>
        <begin position="2"/>
        <end position="78"/>
    </location>
</feature>